<organism evidence="1 2">
    <name type="scientific">Saguinus oedipus</name>
    <name type="common">Cotton-top tamarin</name>
    <name type="synonym">Oedipomidas oedipus</name>
    <dbReference type="NCBI Taxonomy" id="9490"/>
    <lineage>
        <taxon>Eukaryota</taxon>
        <taxon>Metazoa</taxon>
        <taxon>Chordata</taxon>
        <taxon>Craniata</taxon>
        <taxon>Vertebrata</taxon>
        <taxon>Euteleostomi</taxon>
        <taxon>Mammalia</taxon>
        <taxon>Eutheria</taxon>
        <taxon>Euarchontoglires</taxon>
        <taxon>Primates</taxon>
        <taxon>Haplorrhini</taxon>
        <taxon>Platyrrhini</taxon>
        <taxon>Cebidae</taxon>
        <taxon>Callitrichinae</taxon>
        <taxon>Saguinus</taxon>
    </lineage>
</organism>
<gene>
    <name evidence="1" type="ORF">P7K49_005557</name>
</gene>
<protein>
    <submittedName>
        <fullName evidence="1">Uncharacterized protein</fullName>
    </submittedName>
</protein>
<evidence type="ECO:0000313" key="1">
    <source>
        <dbReference type="EMBL" id="KAK2114932.1"/>
    </source>
</evidence>
<proteinExistence type="predicted"/>
<name>A0ABQ9VZW5_SAGOE</name>
<accession>A0ABQ9VZW5</accession>
<comment type="caution">
    <text evidence="1">The sequence shown here is derived from an EMBL/GenBank/DDBJ whole genome shotgun (WGS) entry which is preliminary data.</text>
</comment>
<reference evidence="1 2" key="1">
    <citation type="submission" date="2023-05" db="EMBL/GenBank/DDBJ databases">
        <title>B98-5 Cell Line De Novo Hybrid Assembly: An Optical Mapping Approach.</title>
        <authorList>
            <person name="Kananen K."/>
            <person name="Auerbach J.A."/>
            <person name="Kautto E."/>
            <person name="Blachly J.S."/>
        </authorList>
    </citation>
    <scope>NUCLEOTIDE SEQUENCE [LARGE SCALE GENOMIC DNA]</scope>
    <source>
        <strain evidence="1">B95-8</strain>
        <tissue evidence="1">Cell line</tissue>
    </source>
</reference>
<dbReference type="Proteomes" id="UP001266305">
    <property type="component" value="Unassembled WGS sequence"/>
</dbReference>
<dbReference type="EMBL" id="JASSZA010000003">
    <property type="protein sequence ID" value="KAK2114932.1"/>
    <property type="molecule type" value="Genomic_DNA"/>
</dbReference>
<feature type="non-terminal residue" evidence="1">
    <location>
        <position position="1"/>
    </location>
</feature>
<keyword evidence="2" id="KW-1185">Reference proteome</keyword>
<feature type="non-terminal residue" evidence="1">
    <location>
        <position position="62"/>
    </location>
</feature>
<evidence type="ECO:0000313" key="2">
    <source>
        <dbReference type="Proteomes" id="UP001266305"/>
    </source>
</evidence>
<sequence>ELSISTECSSDLRAVRSTSGSRNLENPNLVCVEFAKVKPISFFQVIFSFLTSTLSSDCDTHA</sequence>